<sequence>MSLFAGGAIGTPSIFLKPRHLNLLHKAIALAAFALSFIIQNAAMDFLRFLPSFFENILTATEDQLYSAKLL</sequence>
<accession>A0A8A4TMX6</accession>
<dbReference type="KEGG" id="scor:J3U87_00410"/>
<evidence type="ECO:0000313" key="2">
    <source>
        <dbReference type="EMBL" id="QTD50903.1"/>
    </source>
</evidence>
<keyword evidence="1" id="KW-0472">Membrane</keyword>
<keyword evidence="3" id="KW-1185">Reference proteome</keyword>
<keyword evidence="1" id="KW-0812">Transmembrane</keyword>
<dbReference type="Proteomes" id="UP000663929">
    <property type="component" value="Chromosome"/>
</dbReference>
<protein>
    <submittedName>
        <fullName evidence="2">Uncharacterized protein</fullName>
    </submittedName>
</protein>
<keyword evidence="1" id="KW-1133">Transmembrane helix</keyword>
<reference evidence="2" key="1">
    <citation type="submission" date="2021-03" db="EMBL/GenBank/DDBJ databases">
        <title>Acanthopleuribacteraceae sp. M133.</title>
        <authorList>
            <person name="Wang G."/>
        </authorList>
    </citation>
    <scope>NUCLEOTIDE SEQUENCE</scope>
    <source>
        <strain evidence="2">M133</strain>
    </source>
</reference>
<evidence type="ECO:0000313" key="3">
    <source>
        <dbReference type="Proteomes" id="UP000663929"/>
    </source>
</evidence>
<gene>
    <name evidence="2" type="ORF">J3U87_00410</name>
</gene>
<organism evidence="2 3">
    <name type="scientific">Sulfidibacter corallicola</name>
    <dbReference type="NCBI Taxonomy" id="2818388"/>
    <lineage>
        <taxon>Bacteria</taxon>
        <taxon>Pseudomonadati</taxon>
        <taxon>Acidobacteriota</taxon>
        <taxon>Holophagae</taxon>
        <taxon>Acanthopleuribacterales</taxon>
        <taxon>Acanthopleuribacteraceae</taxon>
        <taxon>Sulfidibacter</taxon>
    </lineage>
</organism>
<evidence type="ECO:0000256" key="1">
    <source>
        <dbReference type="SAM" id="Phobius"/>
    </source>
</evidence>
<proteinExistence type="predicted"/>
<name>A0A8A4TMX6_SULCO</name>
<dbReference type="EMBL" id="CP071793">
    <property type="protein sequence ID" value="QTD50903.1"/>
    <property type="molecule type" value="Genomic_DNA"/>
</dbReference>
<feature type="transmembrane region" description="Helical" evidence="1">
    <location>
        <begin position="23"/>
        <end position="43"/>
    </location>
</feature>
<dbReference type="RefSeq" id="WP_237381043.1">
    <property type="nucleotide sequence ID" value="NZ_CP071793.1"/>
</dbReference>
<dbReference type="AlphaFoldDB" id="A0A8A4TMX6"/>